<dbReference type="EMBL" id="DS776858">
    <property type="protein sequence ID" value="EEC09423.1"/>
    <property type="molecule type" value="Genomic_DNA"/>
</dbReference>
<name>B7PS51_IXOSC</name>
<sequence>MKRTRAGKFLPAGEGCPDESAWSPEETAERALDPVNGRLIHNCASGVGIAGSSPTQKGRPFEIANPAYVPRLATSRCKARTRRHAAPQESAAVGARTCFSMHHFPTWGPRAFDQIGLRCHSEKTKSSGACNGGGGRSCEDAAAPSTSSGSASATGKGKAVRIALGDGSLQTGRNPIGSGDKGRTAPVPDRPAHGPPGDIFSASHNRVLGLFTSACNEGKAEDRAARDRLFREIFGTVANQIEGQEPERLPSERRLTEGTDSSGFDDAGNNTETDARNA</sequence>
<dbReference type="EMBL" id="ABJB010782402">
    <property type="status" value="NOT_ANNOTATED_CDS"/>
    <property type="molecule type" value="Genomic_DNA"/>
</dbReference>
<evidence type="ECO:0000313" key="3">
    <source>
        <dbReference type="EnsemblMetazoa" id="ISCW008278-PA"/>
    </source>
</evidence>
<reference evidence="3" key="2">
    <citation type="submission" date="2020-05" db="UniProtKB">
        <authorList>
            <consortium name="EnsemblMetazoa"/>
        </authorList>
    </citation>
    <scope>IDENTIFICATION</scope>
    <source>
        <strain evidence="3">wikel</strain>
    </source>
</reference>
<dbReference type="HOGENOM" id="CLU_1002144_0_0_1"/>
<dbReference type="VEuPathDB" id="VectorBase:ISCW008278"/>
<feature type="compositionally biased region" description="Polar residues" evidence="1">
    <location>
        <begin position="258"/>
        <end position="272"/>
    </location>
</feature>
<evidence type="ECO:0000313" key="4">
    <source>
        <dbReference type="Proteomes" id="UP000001555"/>
    </source>
</evidence>
<proteinExistence type="predicted"/>
<feature type="region of interest" description="Disordered" evidence="1">
    <location>
        <begin position="241"/>
        <end position="278"/>
    </location>
</feature>
<reference evidence="2 4" key="1">
    <citation type="submission" date="2008-03" db="EMBL/GenBank/DDBJ databases">
        <title>Annotation of Ixodes scapularis.</title>
        <authorList>
            <consortium name="Ixodes scapularis Genome Project Consortium"/>
            <person name="Caler E."/>
            <person name="Hannick L.I."/>
            <person name="Bidwell S."/>
            <person name="Joardar V."/>
            <person name="Thiagarajan M."/>
            <person name="Amedeo P."/>
            <person name="Galinsky K.J."/>
            <person name="Schobel S."/>
            <person name="Inman J."/>
            <person name="Hostetler J."/>
            <person name="Miller J."/>
            <person name="Hammond M."/>
            <person name="Megy K."/>
            <person name="Lawson D."/>
            <person name="Kodira C."/>
            <person name="Sutton G."/>
            <person name="Meyer J."/>
            <person name="Hill C.A."/>
            <person name="Birren B."/>
            <person name="Nene V."/>
            <person name="Collins F."/>
            <person name="Alarcon-Chaidez F."/>
            <person name="Wikel S."/>
            <person name="Strausberg R."/>
        </authorList>
    </citation>
    <scope>NUCLEOTIDE SEQUENCE [LARGE SCALE GENOMIC DNA]</scope>
    <source>
        <strain evidence="4">Wikel</strain>
        <strain evidence="2">Wikel colony</strain>
    </source>
</reference>
<dbReference type="InParanoid" id="B7PS51"/>
<feature type="region of interest" description="Disordered" evidence="1">
    <location>
        <begin position="1"/>
        <end position="22"/>
    </location>
</feature>
<dbReference type="Proteomes" id="UP000001555">
    <property type="component" value="Unassembled WGS sequence"/>
</dbReference>
<accession>B7PS51</accession>
<dbReference type="AlphaFoldDB" id="B7PS51"/>
<feature type="compositionally biased region" description="Basic and acidic residues" evidence="1">
    <location>
        <begin position="245"/>
        <end position="257"/>
    </location>
</feature>
<evidence type="ECO:0000313" key="2">
    <source>
        <dbReference type="EMBL" id="EEC09423.1"/>
    </source>
</evidence>
<dbReference type="EMBL" id="ABJB010390054">
    <property type="status" value="NOT_ANNOTATED_CDS"/>
    <property type="molecule type" value="Genomic_DNA"/>
</dbReference>
<organism>
    <name type="scientific">Ixodes scapularis</name>
    <name type="common">Black-legged tick</name>
    <name type="synonym">Deer tick</name>
    <dbReference type="NCBI Taxonomy" id="6945"/>
    <lineage>
        <taxon>Eukaryota</taxon>
        <taxon>Metazoa</taxon>
        <taxon>Ecdysozoa</taxon>
        <taxon>Arthropoda</taxon>
        <taxon>Chelicerata</taxon>
        <taxon>Arachnida</taxon>
        <taxon>Acari</taxon>
        <taxon>Parasitiformes</taxon>
        <taxon>Ixodida</taxon>
        <taxon>Ixodoidea</taxon>
        <taxon>Ixodidae</taxon>
        <taxon>Ixodinae</taxon>
        <taxon>Ixodes</taxon>
    </lineage>
</organism>
<gene>
    <name evidence="2" type="ORF">IscW_ISCW008278</name>
</gene>
<protein>
    <submittedName>
        <fullName evidence="2 3">Uncharacterized protein</fullName>
    </submittedName>
</protein>
<feature type="compositionally biased region" description="Low complexity" evidence="1">
    <location>
        <begin position="141"/>
        <end position="157"/>
    </location>
</feature>
<feature type="region of interest" description="Disordered" evidence="1">
    <location>
        <begin position="123"/>
        <end position="199"/>
    </location>
</feature>
<dbReference type="EMBL" id="ABJB010422792">
    <property type="status" value="NOT_ANNOTATED_CDS"/>
    <property type="molecule type" value="Genomic_DNA"/>
</dbReference>
<keyword evidence="4" id="KW-1185">Reference proteome</keyword>
<dbReference type="VEuPathDB" id="VectorBase:ISCI008278"/>
<evidence type="ECO:0000256" key="1">
    <source>
        <dbReference type="SAM" id="MobiDB-lite"/>
    </source>
</evidence>
<dbReference type="EnsemblMetazoa" id="ISCW008278-RA">
    <property type="protein sequence ID" value="ISCW008278-PA"/>
    <property type="gene ID" value="ISCW008278"/>
</dbReference>
<dbReference type="PaxDb" id="6945-B7PS51"/>